<reference evidence="2" key="1">
    <citation type="journal article" date="2021" name="Nat. Commun.">
        <title>Genetic determinants of endophytism in the Arabidopsis root mycobiome.</title>
        <authorList>
            <person name="Mesny F."/>
            <person name="Miyauchi S."/>
            <person name="Thiergart T."/>
            <person name="Pickel B."/>
            <person name="Atanasova L."/>
            <person name="Karlsson M."/>
            <person name="Huettel B."/>
            <person name="Barry K.W."/>
            <person name="Haridas S."/>
            <person name="Chen C."/>
            <person name="Bauer D."/>
            <person name="Andreopoulos W."/>
            <person name="Pangilinan J."/>
            <person name="LaButti K."/>
            <person name="Riley R."/>
            <person name="Lipzen A."/>
            <person name="Clum A."/>
            <person name="Drula E."/>
            <person name="Henrissat B."/>
            <person name="Kohler A."/>
            <person name="Grigoriev I.V."/>
            <person name="Martin F.M."/>
            <person name="Hacquard S."/>
        </authorList>
    </citation>
    <scope>NUCLEOTIDE SEQUENCE</scope>
    <source>
        <strain evidence="2">MPI-CAGE-CH-0235</strain>
    </source>
</reference>
<gene>
    <name evidence="2" type="ORF">B0I35DRAFT_427460</name>
</gene>
<keyword evidence="3" id="KW-1185">Reference proteome</keyword>
<feature type="signal peptide" evidence="1">
    <location>
        <begin position="1"/>
        <end position="25"/>
    </location>
</feature>
<dbReference type="AlphaFoldDB" id="A0A8K0SPD5"/>
<name>A0A8K0SPD5_9HYPO</name>
<keyword evidence="1" id="KW-0732">Signal</keyword>
<accession>A0A8K0SPD5</accession>
<proteinExistence type="predicted"/>
<organism evidence="2 3">
    <name type="scientific">Stachybotrys elegans</name>
    <dbReference type="NCBI Taxonomy" id="80388"/>
    <lineage>
        <taxon>Eukaryota</taxon>
        <taxon>Fungi</taxon>
        <taxon>Dikarya</taxon>
        <taxon>Ascomycota</taxon>
        <taxon>Pezizomycotina</taxon>
        <taxon>Sordariomycetes</taxon>
        <taxon>Hypocreomycetidae</taxon>
        <taxon>Hypocreales</taxon>
        <taxon>Stachybotryaceae</taxon>
        <taxon>Stachybotrys</taxon>
    </lineage>
</organism>
<comment type="caution">
    <text evidence="2">The sequence shown here is derived from an EMBL/GenBank/DDBJ whole genome shotgun (WGS) entry which is preliminary data.</text>
</comment>
<evidence type="ECO:0000313" key="3">
    <source>
        <dbReference type="Proteomes" id="UP000813444"/>
    </source>
</evidence>
<evidence type="ECO:0000256" key="1">
    <source>
        <dbReference type="SAM" id="SignalP"/>
    </source>
</evidence>
<feature type="chain" id="PRO_5035460255" evidence="1">
    <location>
        <begin position="26"/>
        <end position="255"/>
    </location>
</feature>
<dbReference type="EMBL" id="JAGPNK010000005">
    <property type="protein sequence ID" value="KAH7320607.1"/>
    <property type="molecule type" value="Genomic_DNA"/>
</dbReference>
<dbReference type="OrthoDB" id="3720380at2759"/>
<protein>
    <submittedName>
        <fullName evidence="2">Uncharacterized protein</fullName>
    </submittedName>
</protein>
<evidence type="ECO:0000313" key="2">
    <source>
        <dbReference type="EMBL" id="KAH7320607.1"/>
    </source>
</evidence>
<dbReference type="Proteomes" id="UP000813444">
    <property type="component" value="Unassembled WGS sequence"/>
</dbReference>
<sequence length="255" mass="28121">MRSRQQLRLSRAALVLSLAACVVNAQFIFPPPLERPLTDYMTGVATSSLNFSDGDNMFGGWSTPGNLKSFMLYRCVHPESSDPIYPSNSSFNSRSGHLADDGTWEQMPLYEEFDNAFGNGFDPGRNPIWFHGDFFAPNETTGSLCWFELYPGQDMLSYENGPERIATVHGDGPWYFASEPFTVNPRRPSGLTVTWNDGGPGPNILGSNSSGLNALAHEFPQYYSSRGTDESKGSSIQFAPNVLSVAAFLVWLTTM</sequence>